<dbReference type="AlphaFoldDB" id="A0A2H0VFQ4"/>
<protein>
    <submittedName>
        <fullName evidence="2">Uncharacterized protein</fullName>
    </submittedName>
</protein>
<proteinExistence type="predicted"/>
<feature type="region of interest" description="Disordered" evidence="1">
    <location>
        <begin position="1"/>
        <end position="20"/>
    </location>
</feature>
<reference evidence="3" key="1">
    <citation type="submission" date="2017-09" db="EMBL/GenBank/DDBJ databases">
        <title>Depth-based differentiation of microbial function through sediment-hosted aquifers and enrichment of novel symbionts in the deep terrestrial subsurface.</title>
        <authorList>
            <person name="Probst A.J."/>
            <person name="Ladd B."/>
            <person name="Jarett J.K."/>
            <person name="Geller-Mcgrath D.E."/>
            <person name="Sieber C.M.K."/>
            <person name="Emerson J.B."/>
            <person name="Anantharaman K."/>
            <person name="Thomas B.C."/>
            <person name="Malmstrom R."/>
            <person name="Stieglmeier M."/>
            <person name="Klingl A."/>
            <person name="Woyke T."/>
            <person name="Ryan C.M."/>
            <person name="Banfield J.F."/>
        </authorList>
    </citation>
    <scope>NUCLEOTIDE SEQUENCE [LARGE SCALE GENOMIC DNA]</scope>
</reference>
<accession>A0A2H0VFQ4</accession>
<evidence type="ECO:0000313" key="2">
    <source>
        <dbReference type="EMBL" id="PIR97935.1"/>
    </source>
</evidence>
<evidence type="ECO:0000313" key="3">
    <source>
        <dbReference type="Proteomes" id="UP000231466"/>
    </source>
</evidence>
<comment type="caution">
    <text evidence="2">The sequence shown here is derived from an EMBL/GenBank/DDBJ whole genome shotgun (WGS) entry which is preliminary data.</text>
</comment>
<dbReference type="EMBL" id="PFAH01000007">
    <property type="protein sequence ID" value="PIR97935.1"/>
    <property type="molecule type" value="Genomic_DNA"/>
</dbReference>
<dbReference type="Proteomes" id="UP000231466">
    <property type="component" value="Unassembled WGS sequence"/>
</dbReference>
<evidence type="ECO:0000256" key="1">
    <source>
        <dbReference type="SAM" id="MobiDB-lite"/>
    </source>
</evidence>
<organism evidence="2 3">
    <name type="scientific">Candidatus Colwellbacteria bacterium CG10_big_fil_rev_8_21_14_0_10_42_22</name>
    <dbReference type="NCBI Taxonomy" id="1974540"/>
    <lineage>
        <taxon>Bacteria</taxon>
        <taxon>Candidatus Colwelliibacteriota</taxon>
    </lineage>
</organism>
<sequence>MTMFHNLGKPRREIDGGGSHGGGNIIPVSFAEVDIHIALLVEIDARCDETTLDQAAHDITKRAVEIRDDLGERIPEIYDGITVTVLGDVLVRRDTLTIRRQAHGST</sequence>
<gene>
    <name evidence="2" type="ORF">COT89_01635</name>
</gene>
<name>A0A2H0VFQ4_9BACT</name>